<dbReference type="EMBL" id="UINC01015136">
    <property type="protein sequence ID" value="SVA63966.1"/>
    <property type="molecule type" value="Genomic_DNA"/>
</dbReference>
<evidence type="ECO:0000259" key="1">
    <source>
        <dbReference type="Pfam" id="PF13709"/>
    </source>
</evidence>
<feature type="domain" description="DUF4159" evidence="1">
    <location>
        <begin position="38"/>
        <end position="154"/>
    </location>
</feature>
<organism evidence="2">
    <name type="scientific">marine metagenome</name>
    <dbReference type="NCBI Taxonomy" id="408172"/>
    <lineage>
        <taxon>unclassified sequences</taxon>
        <taxon>metagenomes</taxon>
        <taxon>ecological metagenomes</taxon>
    </lineage>
</organism>
<evidence type="ECO:0000313" key="2">
    <source>
        <dbReference type="EMBL" id="SVA63966.1"/>
    </source>
</evidence>
<name>A0A381XGU3_9ZZZZ</name>
<dbReference type="Pfam" id="PF13709">
    <property type="entry name" value="DUF4159"/>
    <property type="match status" value="1"/>
</dbReference>
<dbReference type="Gene3D" id="3.40.50.12140">
    <property type="entry name" value="Domain of unknown function DUF4159"/>
    <property type="match status" value="1"/>
</dbReference>
<dbReference type="InterPro" id="IPR025297">
    <property type="entry name" value="DUF4159"/>
</dbReference>
<sequence length="154" mass="17860">MILATSVDLAHSIPRQLEETVRSPTVQENNTPYDGRFTFARLRYGGRLTGQNFRGRRGRDAGWAHDYPRAERNFMNILRETTLIRPFMDGGNIFVMDDPELTRYPLAYLSEPGFWYPSDSEVEGLRNYLLKGGFLIADDFNGRDWLNFDAQMKK</sequence>
<gene>
    <name evidence="2" type="ORF">METZ01_LOCUS116820</name>
</gene>
<proteinExistence type="predicted"/>
<reference evidence="2" key="1">
    <citation type="submission" date="2018-05" db="EMBL/GenBank/DDBJ databases">
        <authorList>
            <person name="Lanie J.A."/>
            <person name="Ng W.-L."/>
            <person name="Kazmierczak K.M."/>
            <person name="Andrzejewski T.M."/>
            <person name="Davidsen T.M."/>
            <person name="Wayne K.J."/>
            <person name="Tettelin H."/>
            <person name="Glass J.I."/>
            <person name="Rusch D."/>
            <person name="Podicherti R."/>
            <person name="Tsui H.-C.T."/>
            <person name="Winkler M.E."/>
        </authorList>
    </citation>
    <scope>NUCLEOTIDE SEQUENCE</scope>
</reference>
<protein>
    <recommendedName>
        <fullName evidence="1">DUF4159 domain-containing protein</fullName>
    </recommendedName>
</protein>
<dbReference type="AlphaFoldDB" id="A0A381XGU3"/>
<accession>A0A381XGU3</accession>
<feature type="non-terminal residue" evidence="2">
    <location>
        <position position="154"/>
    </location>
</feature>